<reference evidence="8" key="1">
    <citation type="submission" date="2023-07" db="EMBL/GenBank/DDBJ databases">
        <title>Description of three actinobacteria isolated from air of manufacturing shop in a pharmaceutical factory.</title>
        <authorList>
            <person name="Zhang D.-F."/>
        </authorList>
    </citation>
    <scope>NUCLEOTIDE SEQUENCE [LARGE SCALE GENOMIC DNA]</scope>
    <source>
        <strain evidence="8">CCTCC AB 2011122</strain>
    </source>
</reference>
<evidence type="ECO:0000259" key="6">
    <source>
        <dbReference type="PROSITE" id="PS51296"/>
    </source>
</evidence>
<dbReference type="Pfam" id="PF00355">
    <property type="entry name" value="Rieske"/>
    <property type="match status" value="1"/>
</dbReference>
<evidence type="ECO:0000256" key="2">
    <source>
        <dbReference type="ARBA" id="ARBA00022723"/>
    </source>
</evidence>
<dbReference type="Gene3D" id="3.50.50.60">
    <property type="entry name" value="FAD/NAD(P)-binding domain"/>
    <property type="match status" value="1"/>
</dbReference>
<organism evidence="7 8">
    <name type="scientific">Agromyces indicus</name>
    <dbReference type="NCBI Taxonomy" id="758919"/>
    <lineage>
        <taxon>Bacteria</taxon>
        <taxon>Bacillati</taxon>
        <taxon>Actinomycetota</taxon>
        <taxon>Actinomycetes</taxon>
        <taxon>Micrococcales</taxon>
        <taxon>Microbacteriaceae</taxon>
        <taxon>Agromyces</taxon>
    </lineage>
</organism>
<keyword evidence="3" id="KW-0408">Iron</keyword>
<keyword evidence="1" id="KW-0001">2Fe-2S</keyword>
<evidence type="ECO:0000313" key="8">
    <source>
        <dbReference type="Proteomes" id="UP001260072"/>
    </source>
</evidence>
<evidence type="ECO:0000256" key="4">
    <source>
        <dbReference type="ARBA" id="ARBA00023014"/>
    </source>
</evidence>
<dbReference type="InterPro" id="IPR036922">
    <property type="entry name" value="Rieske_2Fe-2S_sf"/>
</dbReference>
<evidence type="ECO:0000256" key="1">
    <source>
        <dbReference type="ARBA" id="ARBA00022714"/>
    </source>
</evidence>
<dbReference type="Gene3D" id="3.30.9.10">
    <property type="entry name" value="D-Amino Acid Oxidase, subunit A, domain 2"/>
    <property type="match status" value="1"/>
</dbReference>
<keyword evidence="8" id="KW-1185">Reference proteome</keyword>
<dbReference type="EMBL" id="JAVKGS010000001">
    <property type="protein sequence ID" value="MDR5691007.1"/>
    <property type="molecule type" value="Genomic_DNA"/>
</dbReference>
<dbReference type="PANTHER" id="PTHR13847:SF274">
    <property type="entry name" value="RIESKE 2FE-2S IRON-SULFUR PROTEIN YHFW-RELATED"/>
    <property type="match status" value="1"/>
</dbReference>
<dbReference type="PRINTS" id="PR00420">
    <property type="entry name" value="RNGMNOXGNASE"/>
</dbReference>
<keyword evidence="2" id="KW-0479">Metal-binding</keyword>
<dbReference type="Pfam" id="PF01266">
    <property type="entry name" value="DAO"/>
    <property type="match status" value="1"/>
</dbReference>
<feature type="region of interest" description="Disordered" evidence="5">
    <location>
        <begin position="517"/>
        <end position="550"/>
    </location>
</feature>
<dbReference type="InterPro" id="IPR006076">
    <property type="entry name" value="FAD-dep_OxRdtase"/>
</dbReference>
<dbReference type="SUPFAM" id="SSF51905">
    <property type="entry name" value="FAD/NAD(P)-binding domain"/>
    <property type="match status" value="1"/>
</dbReference>
<comment type="caution">
    <text evidence="7">The sequence shown here is derived from an EMBL/GenBank/DDBJ whole genome shotgun (WGS) entry which is preliminary data.</text>
</comment>
<proteinExistence type="predicted"/>
<keyword evidence="4" id="KW-0411">Iron-sulfur</keyword>
<evidence type="ECO:0000313" key="7">
    <source>
        <dbReference type="EMBL" id="MDR5691007.1"/>
    </source>
</evidence>
<dbReference type="PANTHER" id="PTHR13847">
    <property type="entry name" value="SARCOSINE DEHYDROGENASE-RELATED"/>
    <property type="match status" value="1"/>
</dbReference>
<name>A0ABU1FGX9_9MICO</name>
<feature type="compositionally biased region" description="Low complexity" evidence="5">
    <location>
        <begin position="527"/>
        <end position="543"/>
    </location>
</feature>
<accession>A0ABU1FGX9</accession>
<feature type="domain" description="Rieske" evidence="6">
    <location>
        <begin position="413"/>
        <end position="513"/>
    </location>
</feature>
<sequence length="550" mass="57029">MTTTDAPAAALPGVPDHADVIIVGAGITGLSTAIMLRDAGRRVIVLEQDVPGALASGRNTGKASLLQGTRLSTIRRHHPAALVRAYAQANRAGQDWLRRACERAGVGFREATAYSYAQSVDGLDAVDAEVRAGREAGLPVRRVRDVADDVPFPLAGAAALDGQLALDPAELMRGLAELFVASGGDLVTGIRVLGVRATDPVRVRTSAGVFTAGSVVIATGTPILDRGLYWAKASGVRSMLVSFELPSAGPAGSRGGGTGLPDGLYLSVDDPSRSIRSADWGGRTRLIVGGGDHPTGRADTAELLDEILDWTRAWWPEAGDPDHWAAQDYHSLNTVPFVGRMPRGRGRVWFGTGYGKWGLTNGVAAGIRISHEILGARRPDWARTIGTRLTRPADVANGAVAGIRTGVAAVQGWVGALRSPEAEIAPTPTEGAGGIARRGLRPVGISTVGGDTCEVSAVCPHLGGVLNWNAAESTWDCPLHASRFDHRGRRIEGPAVADLARADAAPLEVVLRAARSSATAERDAGVEEPAAVGGEAAPGPTATRSATTSG</sequence>
<dbReference type="PROSITE" id="PS51296">
    <property type="entry name" value="RIESKE"/>
    <property type="match status" value="1"/>
</dbReference>
<evidence type="ECO:0000256" key="3">
    <source>
        <dbReference type="ARBA" id="ARBA00023004"/>
    </source>
</evidence>
<dbReference type="InterPro" id="IPR036188">
    <property type="entry name" value="FAD/NAD-bd_sf"/>
</dbReference>
<dbReference type="RefSeq" id="WP_310519671.1">
    <property type="nucleotide sequence ID" value="NZ_BAABBS010000004.1"/>
</dbReference>
<evidence type="ECO:0000256" key="5">
    <source>
        <dbReference type="SAM" id="MobiDB-lite"/>
    </source>
</evidence>
<dbReference type="Proteomes" id="UP001260072">
    <property type="component" value="Unassembled WGS sequence"/>
</dbReference>
<dbReference type="Gene3D" id="2.102.10.10">
    <property type="entry name" value="Rieske [2Fe-2S] iron-sulphur domain"/>
    <property type="match status" value="1"/>
</dbReference>
<dbReference type="InterPro" id="IPR017941">
    <property type="entry name" value="Rieske_2Fe-2S"/>
</dbReference>
<gene>
    <name evidence="7" type="ORF">RH861_02915</name>
</gene>
<protein>
    <submittedName>
        <fullName evidence="7">FAD-dependent oxidoreductase</fullName>
    </submittedName>
</protein>
<dbReference type="SUPFAM" id="SSF50022">
    <property type="entry name" value="ISP domain"/>
    <property type="match status" value="1"/>
</dbReference>